<comment type="caution">
    <text evidence="1">The sequence shown here is derived from an EMBL/GenBank/DDBJ whole genome shotgun (WGS) entry which is preliminary data.</text>
</comment>
<dbReference type="EMBL" id="JANJQO010001143">
    <property type="protein sequence ID" value="KAJ2972464.1"/>
    <property type="molecule type" value="Genomic_DNA"/>
</dbReference>
<dbReference type="Proteomes" id="UP001143910">
    <property type="component" value="Unassembled WGS sequence"/>
</dbReference>
<evidence type="ECO:0000313" key="2">
    <source>
        <dbReference type="Proteomes" id="UP001143910"/>
    </source>
</evidence>
<evidence type="ECO:0000313" key="1">
    <source>
        <dbReference type="EMBL" id="KAJ2972464.1"/>
    </source>
</evidence>
<reference evidence="1" key="1">
    <citation type="submission" date="2022-08" db="EMBL/GenBank/DDBJ databases">
        <title>Genome Sequence of Lecanicillium fungicola.</title>
        <authorList>
            <person name="Buettner E."/>
        </authorList>
    </citation>
    <scope>NUCLEOTIDE SEQUENCE</scope>
    <source>
        <strain evidence="1">Babe33</strain>
    </source>
</reference>
<keyword evidence="2" id="KW-1185">Reference proteome</keyword>
<proteinExistence type="predicted"/>
<protein>
    <submittedName>
        <fullName evidence="1">Uncharacterized protein</fullName>
    </submittedName>
</protein>
<sequence>MKSLSLLALLASASCSVLPRGRPQDVHVVLHAHKESSEASIEIFNKEHSALLLHSCASTLTSGPFKDHHIDFTVDENGAGSLAVGSKQYTIHHDAAKSGGIECDRIVNDVETLISCLVPLPYDIQLATKDNVSVSDCFTQAPAPVVLHHVRRGLLGNLSFPPELSFPPHRNGEGEKPPTRSLSLDRRQGQCWTSSSYSVRVGDGNPHQNPLNIQLSEAMQCGQASCSAGASNAVSFDIGFSASATLFSWLSGGFSVGRSISTGNSYTCTGNPGDYFAIWKSQAQTAYTVQNYESGNCNQDIRAVGDPLIIWSPNNDNRGGFYYCVYGQNYVRSRGDRWLDTTGRAGGP</sequence>
<accession>A0ACC1N074</accession>
<name>A0ACC1N074_9HYPO</name>
<organism evidence="1 2">
    <name type="scientific">Zarea fungicola</name>
    <dbReference type="NCBI Taxonomy" id="93591"/>
    <lineage>
        <taxon>Eukaryota</taxon>
        <taxon>Fungi</taxon>
        <taxon>Dikarya</taxon>
        <taxon>Ascomycota</taxon>
        <taxon>Pezizomycotina</taxon>
        <taxon>Sordariomycetes</taxon>
        <taxon>Hypocreomycetidae</taxon>
        <taxon>Hypocreales</taxon>
        <taxon>Cordycipitaceae</taxon>
        <taxon>Zarea</taxon>
    </lineage>
</organism>
<gene>
    <name evidence="1" type="ORF">NQ176_g7141</name>
</gene>